<reference evidence="8" key="1">
    <citation type="submission" date="2015-07" db="EMBL/GenBank/DDBJ databases">
        <title>Fjat-10053 dsm26.</title>
        <authorList>
            <person name="Liu B."/>
            <person name="Wang J."/>
            <person name="Zhu Y."/>
            <person name="Liu G."/>
            <person name="Chen Q."/>
            <person name="Chen Z."/>
            <person name="Lan J."/>
            <person name="Che J."/>
            <person name="Ge C."/>
            <person name="Shi H."/>
            <person name="Pan Z."/>
            <person name="Liu X."/>
        </authorList>
    </citation>
    <scope>NUCLEOTIDE SEQUENCE [LARGE SCALE GENOMIC DNA]</scope>
    <source>
        <strain evidence="8">DSM 26</strain>
    </source>
</reference>
<dbReference type="OrthoDB" id="92465at2"/>
<dbReference type="PATRIC" id="fig|1473.5.peg.4360"/>
<evidence type="ECO:0000256" key="2">
    <source>
        <dbReference type="ARBA" id="ARBA00022448"/>
    </source>
</evidence>
<protein>
    <submittedName>
        <fullName evidence="7">PTS glucose transporter subunit IIA</fullName>
    </submittedName>
</protein>
<dbReference type="PROSITE" id="PS00371">
    <property type="entry name" value="PTS_EIIA_TYPE_1_HIS"/>
    <property type="match status" value="1"/>
</dbReference>
<dbReference type="Proteomes" id="UP000036780">
    <property type="component" value="Unassembled WGS sequence"/>
</dbReference>
<dbReference type="NCBIfam" id="TIGR00830">
    <property type="entry name" value="PTBA"/>
    <property type="match status" value="1"/>
</dbReference>
<keyword evidence="3 7" id="KW-0762">Sugar transport</keyword>
<keyword evidence="8" id="KW-1185">Reference proteome</keyword>
<dbReference type="GO" id="GO:0016301">
    <property type="term" value="F:kinase activity"/>
    <property type="evidence" value="ECO:0007669"/>
    <property type="project" value="UniProtKB-KW"/>
</dbReference>
<accession>A0A0L0QRZ5</accession>
<comment type="subcellular location">
    <subcellularLocation>
        <location evidence="1">Cytoplasm</location>
    </subcellularLocation>
</comment>
<dbReference type="AlphaFoldDB" id="A0A0L0QRZ5"/>
<proteinExistence type="predicted"/>
<dbReference type="GO" id="GO:0005737">
    <property type="term" value="C:cytoplasm"/>
    <property type="evidence" value="ECO:0007669"/>
    <property type="project" value="UniProtKB-SubCell"/>
</dbReference>
<keyword evidence="4" id="KW-0808">Transferase</keyword>
<dbReference type="InterPro" id="IPR001127">
    <property type="entry name" value="PTS_EIIA_1_perm"/>
</dbReference>
<dbReference type="RefSeq" id="WP_050350790.1">
    <property type="nucleotide sequence ID" value="NZ_BOSN01000004.1"/>
</dbReference>
<keyword evidence="6" id="KW-0418">Kinase</keyword>
<sequence length="162" mass="17416">MFKNLFKKSQEQIIYAPLNGDIIPLEEVPDPVFNQKMMGEGIAIIPSDGKLVSPINGKVVQIPDTKHAIGLIADDGTEILIHVGLETVALNGEGFNVKVATDDVVKAGDALMDIDLAYIQEHASSTVTPIIITNNQDGSKKLSFTDEKKSTAQETVLITVTS</sequence>
<dbReference type="SUPFAM" id="SSF51261">
    <property type="entry name" value="Duplicated hybrid motif"/>
    <property type="match status" value="1"/>
</dbReference>
<dbReference type="GeneID" id="66872899"/>
<dbReference type="InterPro" id="IPR050890">
    <property type="entry name" value="PTS_EIIA_component"/>
</dbReference>
<evidence type="ECO:0000256" key="6">
    <source>
        <dbReference type="ARBA" id="ARBA00022777"/>
    </source>
</evidence>
<dbReference type="Pfam" id="PF00358">
    <property type="entry name" value="PTS_EIIA_1"/>
    <property type="match status" value="1"/>
</dbReference>
<evidence type="ECO:0000256" key="1">
    <source>
        <dbReference type="ARBA" id="ARBA00004496"/>
    </source>
</evidence>
<evidence type="ECO:0000313" key="7">
    <source>
        <dbReference type="EMBL" id="KNE21364.1"/>
    </source>
</evidence>
<name>A0A0L0QRZ5_VIRPA</name>
<dbReference type="FunFam" id="2.70.70.10:FF:000001">
    <property type="entry name" value="PTS system glucose-specific IIA component"/>
    <property type="match status" value="1"/>
</dbReference>
<evidence type="ECO:0000256" key="5">
    <source>
        <dbReference type="ARBA" id="ARBA00022683"/>
    </source>
</evidence>
<dbReference type="PROSITE" id="PS51093">
    <property type="entry name" value="PTS_EIIA_TYPE_1"/>
    <property type="match status" value="1"/>
</dbReference>
<dbReference type="PANTHER" id="PTHR45008:SF1">
    <property type="entry name" value="PTS SYSTEM GLUCOSE-SPECIFIC EIIA COMPONENT"/>
    <property type="match status" value="1"/>
</dbReference>
<dbReference type="InterPro" id="IPR011055">
    <property type="entry name" value="Dup_hybrid_motif"/>
</dbReference>
<evidence type="ECO:0000313" key="8">
    <source>
        <dbReference type="Proteomes" id="UP000036780"/>
    </source>
</evidence>
<keyword evidence="2" id="KW-0813">Transport</keyword>
<organism evidence="7 8">
    <name type="scientific">Virgibacillus pantothenticus</name>
    <dbReference type="NCBI Taxonomy" id="1473"/>
    <lineage>
        <taxon>Bacteria</taxon>
        <taxon>Bacillati</taxon>
        <taxon>Bacillota</taxon>
        <taxon>Bacilli</taxon>
        <taxon>Bacillales</taxon>
        <taxon>Bacillaceae</taxon>
        <taxon>Virgibacillus</taxon>
    </lineage>
</organism>
<dbReference type="PANTHER" id="PTHR45008">
    <property type="entry name" value="PTS SYSTEM GLUCOSE-SPECIFIC EIIA COMPONENT"/>
    <property type="match status" value="1"/>
</dbReference>
<dbReference type="Gene3D" id="2.70.70.10">
    <property type="entry name" value="Glucose Permease (Domain IIA)"/>
    <property type="match status" value="1"/>
</dbReference>
<keyword evidence="5" id="KW-0598">Phosphotransferase system</keyword>
<comment type="caution">
    <text evidence="7">The sequence shown here is derived from an EMBL/GenBank/DDBJ whole genome shotgun (WGS) entry which is preliminary data.</text>
</comment>
<evidence type="ECO:0000256" key="4">
    <source>
        <dbReference type="ARBA" id="ARBA00022679"/>
    </source>
</evidence>
<evidence type="ECO:0000256" key="3">
    <source>
        <dbReference type="ARBA" id="ARBA00022597"/>
    </source>
</evidence>
<gene>
    <name evidence="7" type="ORF">AFK71_06755</name>
</gene>
<dbReference type="GO" id="GO:0009401">
    <property type="term" value="P:phosphoenolpyruvate-dependent sugar phosphotransferase system"/>
    <property type="evidence" value="ECO:0007669"/>
    <property type="project" value="UniProtKB-KW"/>
</dbReference>
<dbReference type="EMBL" id="LGTO01000005">
    <property type="protein sequence ID" value="KNE21364.1"/>
    <property type="molecule type" value="Genomic_DNA"/>
</dbReference>